<reference evidence="1 2" key="1">
    <citation type="submission" date="2018-11" db="EMBL/GenBank/DDBJ databases">
        <title>Chryseotalea sanarue gen. nov., sp., nov., a member of the family Cytophagaceae, isolated from a brackish lake in Hamamatsu Japan.</title>
        <authorList>
            <person name="Maejima Y."/>
            <person name="Iino T."/>
            <person name="Muraguchi Y."/>
            <person name="Fukuda K."/>
            <person name="Ohkuma M."/>
            <person name="Moriuchi R."/>
            <person name="Dohra H."/>
            <person name="Kimbara K."/>
            <person name="Shintani M."/>
        </authorList>
    </citation>
    <scope>NUCLEOTIDE SEQUENCE [LARGE SCALE GENOMIC DNA]</scope>
    <source>
        <strain evidence="1 2">Ys</strain>
    </source>
</reference>
<dbReference type="RefSeq" id="WP_127121067.1">
    <property type="nucleotide sequence ID" value="NZ_BHXQ01000001.1"/>
</dbReference>
<name>A0A401U676_9BACT</name>
<dbReference type="OrthoDB" id="980432at2"/>
<organism evidence="1 2">
    <name type="scientific">Chryseotalea sanaruensis</name>
    <dbReference type="NCBI Taxonomy" id="2482724"/>
    <lineage>
        <taxon>Bacteria</taxon>
        <taxon>Pseudomonadati</taxon>
        <taxon>Bacteroidota</taxon>
        <taxon>Cytophagia</taxon>
        <taxon>Cytophagales</taxon>
        <taxon>Chryseotaleaceae</taxon>
        <taxon>Chryseotalea</taxon>
    </lineage>
</organism>
<proteinExistence type="predicted"/>
<protein>
    <submittedName>
        <fullName evidence="1">Uncharacterized protein</fullName>
    </submittedName>
</protein>
<dbReference type="Gene3D" id="2.160.20.120">
    <property type="match status" value="1"/>
</dbReference>
<accession>A0A401U676</accession>
<comment type="caution">
    <text evidence="1">The sequence shown here is derived from an EMBL/GenBank/DDBJ whole genome shotgun (WGS) entry which is preliminary data.</text>
</comment>
<evidence type="ECO:0000313" key="2">
    <source>
        <dbReference type="Proteomes" id="UP000288227"/>
    </source>
</evidence>
<gene>
    <name evidence="1" type="ORF">SanaruYs_06460</name>
</gene>
<evidence type="ECO:0000313" key="1">
    <source>
        <dbReference type="EMBL" id="GCC50431.1"/>
    </source>
</evidence>
<dbReference type="Proteomes" id="UP000288227">
    <property type="component" value="Unassembled WGS sequence"/>
</dbReference>
<dbReference type="EMBL" id="BHXQ01000001">
    <property type="protein sequence ID" value="GCC50431.1"/>
    <property type="molecule type" value="Genomic_DNA"/>
</dbReference>
<keyword evidence="2" id="KW-1185">Reference proteome</keyword>
<dbReference type="AlphaFoldDB" id="A0A401U676"/>
<sequence length="226" mass="25251">MKLSNKILLGFFGLIFLYLNAAFIEIRLTGSPNIINDKNSITEKVDFNDITHLALNGLEKTVRVIGSDRPMLEVRSIKGDLLKKLKYVVSGDTLTLTGIDADDNRNFIVTVFVPIASFKSIHVNNSVVNFKDLQIPHLSIYQSKGRIAMNDCRIGTLALDVNTAFLNITDTSADTVSVNIETSTVNIYSSLIRLQGSIKNQTFLHIRDAQEIQLRKDESSNLVMYK</sequence>